<organism evidence="2 3">
    <name type="scientific">Serendipita vermifera MAFF 305830</name>
    <dbReference type="NCBI Taxonomy" id="933852"/>
    <lineage>
        <taxon>Eukaryota</taxon>
        <taxon>Fungi</taxon>
        <taxon>Dikarya</taxon>
        <taxon>Basidiomycota</taxon>
        <taxon>Agaricomycotina</taxon>
        <taxon>Agaricomycetes</taxon>
        <taxon>Sebacinales</taxon>
        <taxon>Serendipitaceae</taxon>
        <taxon>Serendipita</taxon>
    </lineage>
</organism>
<sequence>MEQEADIDVQDWSGEHWSIIGPSWLGFDKVKYFIVFGASYCQTSVVPQNAPTEEEPLGVPFPGSTYTEGPNWVGHLAKSREPPFLVHNYSRSGQTAEGVRTQAFVEFTQRHPPEIPWTAHDTVFATWVGINDLTVTSDVQPRIDALFEAQQRLYEQGARIFLFVDLFPPAPASNEVEPEYRDRFSRWNVALDRAIRAFSAEKSTAADPITVIYFSSHKVFSAIISNPTAYGFSERDTKKAGGLIWEDRMHPTSAGHLVVAKELNEVLSSIPPCSSQSSD</sequence>
<dbReference type="InterPro" id="IPR013830">
    <property type="entry name" value="SGNH_hydro"/>
</dbReference>
<dbReference type="HOGENOM" id="CLU_015101_4_1_1"/>
<dbReference type="SUPFAM" id="SSF52266">
    <property type="entry name" value="SGNH hydrolase"/>
    <property type="match status" value="1"/>
</dbReference>
<evidence type="ECO:0000313" key="2">
    <source>
        <dbReference type="EMBL" id="KIM29090.1"/>
    </source>
</evidence>
<dbReference type="InterPro" id="IPR036514">
    <property type="entry name" value="SGNH_hydro_sf"/>
</dbReference>
<dbReference type="OrthoDB" id="1600564at2759"/>
<evidence type="ECO:0000259" key="1">
    <source>
        <dbReference type="Pfam" id="PF13472"/>
    </source>
</evidence>
<reference evidence="3" key="2">
    <citation type="submission" date="2015-01" db="EMBL/GenBank/DDBJ databases">
        <title>Evolutionary Origins and Diversification of the Mycorrhizal Mutualists.</title>
        <authorList>
            <consortium name="DOE Joint Genome Institute"/>
            <consortium name="Mycorrhizal Genomics Consortium"/>
            <person name="Kohler A."/>
            <person name="Kuo A."/>
            <person name="Nagy L.G."/>
            <person name="Floudas D."/>
            <person name="Copeland A."/>
            <person name="Barry K.W."/>
            <person name="Cichocki N."/>
            <person name="Veneault-Fourrey C."/>
            <person name="LaButti K."/>
            <person name="Lindquist E.A."/>
            <person name="Lipzen A."/>
            <person name="Lundell T."/>
            <person name="Morin E."/>
            <person name="Murat C."/>
            <person name="Riley R."/>
            <person name="Ohm R."/>
            <person name="Sun H."/>
            <person name="Tunlid A."/>
            <person name="Henrissat B."/>
            <person name="Grigoriev I.V."/>
            <person name="Hibbett D.S."/>
            <person name="Martin F."/>
        </authorList>
    </citation>
    <scope>NUCLEOTIDE SEQUENCE [LARGE SCALE GENOMIC DNA]</scope>
    <source>
        <strain evidence="3">MAFF 305830</strain>
    </source>
</reference>
<dbReference type="EMBL" id="KN824290">
    <property type="protein sequence ID" value="KIM29090.1"/>
    <property type="molecule type" value="Genomic_DNA"/>
</dbReference>
<proteinExistence type="predicted"/>
<feature type="domain" description="SGNH hydrolase-type esterase" evidence="1">
    <location>
        <begin position="64"/>
        <end position="256"/>
    </location>
</feature>
<gene>
    <name evidence="2" type="ORF">M408DRAFT_329103</name>
</gene>
<dbReference type="STRING" id="933852.A0A0C3AX57"/>
<reference evidence="2 3" key="1">
    <citation type="submission" date="2014-04" db="EMBL/GenBank/DDBJ databases">
        <authorList>
            <consortium name="DOE Joint Genome Institute"/>
            <person name="Kuo A."/>
            <person name="Zuccaro A."/>
            <person name="Kohler A."/>
            <person name="Nagy L.G."/>
            <person name="Floudas D."/>
            <person name="Copeland A."/>
            <person name="Barry K.W."/>
            <person name="Cichocki N."/>
            <person name="Veneault-Fourrey C."/>
            <person name="LaButti K."/>
            <person name="Lindquist E.A."/>
            <person name="Lipzen A."/>
            <person name="Lundell T."/>
            <person name="Morin E."/>
            <person name="Murat C."/>
            <person name="Sun H."/>
            <person name="Tunlid A."/>
            <person name="Henrissat B."/>
            <person name="Grigoriev I.V."/>
            <person name="Hibbett D.S."/>
            <person name="Martin F."/>
            <person name="Nordberg H.P."/>
            <person name="Cantor M.N."/>
            <person name="Hua S.X."/>
        </authorList>
    </citation>
    <scope>NUCLEOTIDE SEQUENCE [LARGE SCALE GENOMIC DNA]</scope>
    <source>
        <strain evidence="2 3">MAFF 305830</strain>
    </source>
</reference>
<dbReference type="Pfam" id="PF13472">
    <property type="entry name" value="Lipase_GDSL_2"/>
    <property type="match status" value="1"/>
</dbReference>
<evidence type="ECO:0000313" key="3">
    <source>
        <dbReference type="Proteomes" id="UP000054097"/>
    </source>
</evidence>
<accession>A0A0C3AX57</accession>
<dbReference type="AlphaFoldDB" id="A0A0C3AX57"/>
<dbReference type="Gene3D" id="3.40.50.1110">
    <property type="entry name" value="SGNH hydrolase"/>
    <property type="match status" value="1"/>
</dbReference>
<name>A0A0C3AX57_SERVB</name>
<keyword evidence="3" id="KW-1185">Reference proteome</keyword>
<dbReference type="Proteomes" id="UP000054097">
    <property type="component" value="Unassembled WGS sequence"/>
</dbReference>
<protein>
    <submittedName>
        <fullName evidence="2">Carbohydrate esterase family 16 protein</fullName>
    </submittedName>
</protein>